<dbReference type="Gene3D" id="2.60.40.60">
    <property type="entry name" value="Cadherins"/>
    <property type="match status" value="3"/>
</dbReference>
<dbReference type="CDD" id="cd11304">
    <property type="entry name" value="Cadherin_repeat"/>
    <property type="match status" value="3"/>
</dbReference>
<dbReference type="SMART" id="SM00112">
    <property type="entry name" value="CA"/>
    <property type="match status" value="3"/>
</dbReference>
<keyword evidence="3" id="KW-0106">Calcium</keyword>
<evidence type="ECO:0000313" key="6">
    <source>
        <dbReference type="EMBL" id="KAJ8317678.1"/>
    </source>
</evidence>
<keyword evidence="2 4" id="KW-1133">Transmembrane helix</keyword>
<gene>
    <name evidence="6" type="ORF">KUTeg_005582</name>
</gene>
<accession>A0ABQ9FK37</accession>
<dbReference type="PRINTS" id="PR00205">
    <property type="entry name" value="CADHERIN"/>
</dbReference>
<name>A0ABQ9FK37_TEGGR</name>
<dbReference type="Proteomes" id="UP001217089">
    <property type="component" value="Unassembled WGS sequence"/>
</dbReference>
<evidence type="ECO:0000313" key="7">
    <source>
        <dbReference type="Proteomes" id="UP001217089"/>
    </source>
</evidence>
<organism evidence="6 7">
    <name type="scientific">Tegillarca granosa</name>
    <name type="common">Malaysian cockle</name>
    <name type="synonym">Anadara granosa</name>
    <dbReference type="NCBI Taxonomy" id="220873"/>
    <lineage>
        <taxon>Eukaryota</taxon>
        <taxon>Metazoa</taxon>
        <taxon>Spiralia</taxon>
        <taxon>Lophotrochozoa</taxon>
        <taxon>Mollusca</taxon>
        <taxon>Bivalvia</taxon>
        <taxon>Autobranchia</taxon>
        <taxon>Pteriomorphia</taxon>
        <taxon>Arcoida</taxon>
        <taxon>Arcoidea</taxon>
        <taxon>Arcidae</taxon>
        <taxon>Tegillarca</taxon>
    </lineage>
</organism>
<evidence type="ECO:0000259" key="5">
    <source>
        <dbReference type="PROSITE" id="PS50268"/>
    </source>
</evidence>
<evidence type="ECO:0000256" key="4">
    <source>
        <dbReference type="SAM" id="Phobius"/>
    </source>
</evidence>
<evidence type="ECO:0000256" key="1">
    <source>
        <dbReference type="ARBA" id="ARBA00022692"/>
    </source>
</evidence>
<keyword evidence="1 4" id="KW-0812">Transmembrane</keyword>
<protein>
    <recommendedName>
        <fullName evidence="5">Cadherin domain-containing protein</fullName>
    </recommendedName>
</protein>
<feature type="domain" description="Cadherin" evidence="5">
    <location>
        <begin position="112"/>
        <end position="209"/>
    </location>
</feature>
<dbReference type="InterPro" id="IPR002126">
    <property type="entry name" value="Cadherin-like_dom"/>
</dbReference>
<comment type="caution">
    <text evidence="6">The sequence shown here is derived from an EMBL/GenBank/DDBJ whole genome shotgun (WGS) entry which is preliminary data.</text>
</comment>
<evidence type="ECO:0000256" key="3">
    <source>
        <dbReference type="PROSITE-ProRule" id="PRU00043"/>
    </source>
</evidence>
<feature type="transmembrane region" description="Helical" evidence="4">
    <location>
        <begin position="330"/>
        <end position="350"/>
    </location>
</feature>
<dbReference type="SUPFAM" id="SSF49313">
    <property type="entry name" value="Cadherin-like"/>
    <property type="match status" value="3"/>
</dbReference>
<dbReference type="PANTHER" id="PTHR24026:SF126">
    <property type="entry name" value="PROTOCADHERIN FAT 4"/>
    <property type="match status" value="1"/>
</dbReference>
<dbReference type="Pfam" id="PF00028">
    <property type="entry name" value="Cadherin"/>
    <property type="match status" value="1"/>
</dbReference>
<feature type="domain" description="Cadherin" evidence="5">
    <location>
        <begin position="210"/>
        <end position="304"/>
    </location>
</feature>
<dbReference type="InterPro" id="IPR015919">
    <property type="entry name" value="Cadherin-like_sf"/>
</dbReference>
<keyword evidence="4" id="KW-0472">Membrane</keyword>
<evidence type="ECO:0000256" key="2">
    <source>
        <dbReference type="ARBA" id="ARBA00022989"/>
    </source>
</evidence>
<dbReference type="PANTHER" id="PTHR24026">
    <property type="entry name" value="FAT ATYPICAL CADHERIN-RELATED"/>
    <property type="match status" value="1"/>
</dbReference>
<dbReference type="EMBL" id="JARBDR010000246">
    <property type="protein sequence ID" value="KAJ8317678.1"/>
    <property type="molecule type" value="Genomic_DNA"/>
</dbReference>
<proteinExistence type="predicted"/>
<reference evidence="6 7" key="1">
    <citation type="submission" date="2022-12" db="EMBL/GenBank/DDBJ databases">
        <title>Chromosome-level genome of Tegillarca granosa.</title>
        <authorList>
            <person name="Kim J."/>
        </authorList>
    </citation>
    <scope>NUCLEOTIDE SEQUENCE [LARGE SCALE GENOMIC DNA]</scope>
    <source>
        <strain evidence="6">Teg-2019</strain>
        <tissue evidence="6">Adductor muscle</tissue>
    </source>
</reference>
<keyword evidence="7" id="KW-1185">Reference proteome</keyword>
<dbReference type="PROSITE" id="PS50268">
    <property type="entry name" value="CADHERIN_2"/>
    <property type="match status" value="3"/>
</dbReference>
<feature type="domain" description="Cadherin" evidence="5">
    <location>
        <begin position="1"/>
        <end position="105"/>
    </location>
</feature>
<sequence length="368" mass="39792">MVLPSSTVISENSAKGLSIHQVNITDMDTADTHTFTSSYSPIEGAKYFDVDTITGLVSTSTQNIINYESLNATDFQITIYVSDGIDITSETLNITVENENEAPYFDKSIYAISEDEDLSQEVETDPGFVVTDPDTTSTLAYTMDCGAYQVYFSINETSGNVTLGTGYDLDNGTNPSTVSCTVVVTDGELNDTATLLITMNQINDNTPQFNSPTYTFNVSSDYGIGTLFGSISASDGDNSTHIFGTVSYSLNLSSACDCFAVSNTGELYVKQSLTSYTSGTTFTFTAKATDGGNLQNNTTITIIINPQTATTTTTTTTDRYITFLEDPRNAVWLVLVGCALLGFLVLMVYFTYTLGWLDGFCIDCTTRL</sequence>